<dbReference type="EMBL" id="MN740557">
    <property type="protein sequence ID" value="QHU33468.1"/>
    <property type="molecule type" value="Genomic_DNA"/>
</dbReference>
<accession>A0A6C0LTY5</accession>
<dbReference type="AlphaFoldDB" id="A0A6C0LTY5"/>
<organism evidence="2">
    <name type="scientific">viral metagenome</name>
    <dbReference type="NCBI Taxonomy" id="1070528"/>
    <lineage>
        <taxon>unclassified sequences</taxon>
        <taxon>metagenomes</taxon>
        <taxon>organismal metagenomes</taxon>
    </lineage>
</organism>
<name>A0A6C0LTY5_9ZZZZ</name>
<feature type="transmembrane region" description="Helical" evidence="1">
    <location>
        <begin position="594"/>
        <end position="611"/>
    </location>
</feature>
<evidence type="ECO:0000256" key="1">
    <source>
        <dbReference type="SAM" id="Phobius"/>
    </source>
</evidence>
<keyword evidence="1" id="KW-1133">Transmembrane helix</keyword>
<protein>
    <submittedName>
        <fullName evidence="2">Uncharacterized protein</fullName>
    </submittedName>
</protein>
<reference evidence="2" key="1">
    <citation type="journal article" date="2020" name="Nature">
        <title>Giant virus diversity and host interactions through global metagenomics.</title>
        <authorList>
            <person name="Schulz F."/>
            <person name="Roux S."/>
            <person name="Paez-Espino D."/>
            <person name="Jungbluth S."/>
            <person name="Walsh D.A."/>
            <person name="Denef V.J."/>
            <person name="McMahon K.D."/>
            <person name="Konstantinidis K.T."/>
            <person name="Eloe-Fadrosh E.A."/>
            <person name="Kyrpides N.C."/>
            <person name="Woyke T."/>
        </authorList>
    </citation>
    <scope>NUCLEOTIDE SEQUENCE</scope>
    <source>
        <strain evidence="2">GVMAG-S-1016704-121</strain>
    </source>
</reference>
<keyword evidence="1" id="KW-0812">Transmembrane</keyword>
<feature type="transmembrane region" description="Helical" evidence="1">
    <location>
        <begin position="623"/>
        <end position="642"/>
    </location>
</feature>
<evidence type="ECO:0000313" key="2">
    <source>
        <dbReference type="EMBL" id="QHU33468.1"/>
    </source>
</evidence>
<keyword evidence="1" id="KW-0472">Membrane</keyword>
<sequence length="660" mass="73149">MPDYVLNGEITFPSGRPLFRNGTVIMIMPRGVASVYDEARTFAPFIGKGAMGCCPDLTTSQCKRMIDNNEACPIKRKLDEKCGDPDNPNCWVVQSITPSISEHVEASKAIRDRCLGTATNAIMCTELMDPPGNIGDIIDLMQHVREAPIPLKFMNIGEKPGATVCYRRSHSYYYRKYLYSNTPKTTPAVSAAMDEGFYIGKAMGKVNNAGPASPTNPIIVQDSISGEAVEVNPLACYVLDSWDSPVVGCWGDLCLQLGSRVMDKRDRCPCIIIAFNGRAGNDLRKVAKSSVTSITLLTDLEQVRVVTANEIALIPGLSVNSFLNTRTTAYRYNKDDIKHRYAYYYGISNDYVQHIDPMMIIHNAGAGADWQRVMEVYIDPTIPHNTADTARNLLKWDMHTYLGIKNDKHDSTNFYSTESARTAKFEQVSYIMGNQYILRWSGDYLEIKKGEGTGAKPSVDAQNQINMAAALETNSLKNDCEQSLGVTPDDNTENRCKSIAVDHIYGKIPTATVTTRQILESCNSDGQLMSRTCMEAARLSSREDVEALLGPAFTKYCTQIHPEDSRCVEGSAFTFVNTEQATSADFKAAYYHEYLWPIVMVVVCATIYCIQKTTTTTGKDRNFYFQVLACLGIGSLLSHMLLPTYTADAISGFKRNAFIS</sequence>
<proteinExistence type="predicted"/>